<evidence type="ECO:0000313" key="3">
    <source>
        <dbReference type="Proteomes" id="UP001476798"/>
    </source>
</evidence>
<protein>
    <submittedName>
        <fullName evidence="2">Uncharacterized protein</fullName>
    </submittedName>
</protein>
<organism evidence="2 3">
    <name type="scientific">Goodea atripinnis</name>
    <dbReference type="NCBI Taxonomy" id="208336"/>
    <lineage>
        <taxon>Eukaryota</taxon>
        <taxon>Metazoa</taxon>
        <taxon>Chordata</taxon>
        <taxon>Craniata</taxon>
        <taxon>Vertebrata</taxon>
        <taxon>Euteleostomi</taxon>
        <taxon>Actinopterygii</taxon>
        <taxon>Neopterygii</taxon>
        <taxon>Teleostei</taxon>
        <taxon>Neoteleostei</taxon>
        <taxon>Acanthomorphata</taxon>
        <taxon>Ovalentaria</taxon>
        <taxon>Atherinomorphae</taxon>
        <taxon>Cyprinodontiformes</taxon>
        <taxon>Goodeidae</taxon>
        <taxon>Goodea</taxon>
    </lineage>
</organism>
<sequence>MPYSCSCTTSYAQLETAERQSRPEGFTRPSDIYSKSCSHVLMCYVEHGFKISLVIIFGLFSIAVISFFMTINMIHQNSHHDSIEEAATALRLFGVNLHVLEDFCGMMQKFFSFLCLNVVIKKCFANPICAF</sequence>
<keyword evidence="1" id="KW-1133">Transmembrane helix</keyword>
<feature type="transmembrane region" description="Helical" evidence="1">
    <location>
        <begin position="51"/>
        <end position="71"/>
    </location>
</feature>
<dbReference type="Proteomes" id="UP001476798">
    <property type="component" value="Unassembled WGS sequence"/>
</dbReference>
<comment type="caution">
    <text evidence="2">The sequence shown here is derived from an EMBL/GenBank/DDBJ whole genome shotgun (WGS) entry which is preliminary data.</text>
</comment>
<reference evidence="2 3" key="1">
    <citation type="submission" date="2021-06" db="EMBL/GenBank/DDBJ databases">
        <authorList>
            <person name="Palmer J.M."/>
        </authorList>
    </citation>
    <scope>NUCLEOTIDE SEQUENCE [LARGE SCALE GENOMIC DNA]</scope>
    <source>
        <strain evidence="2 3">GA_2019</strain>
        <tissue evidence="2">Muscle</tissue>
    </source>
</reference>
<keyword evidence="1" id="KW-0472">Membrane</keyword>
<evidence type="ECO:0000313" key="2">
    <source>
        <dbReference type="EMBL" id="MEQ2163431.1"/>
    </source>
</evidence>
<gene>
    <name evidence="2" type="ORF">GOODEAATRI_030088</name>
</gene>
<accession>A0ABV0MWB5</accession>
<keyword evidence="1" id="KW-0812">Transmembrane</keyword>
<keyword evidence="3" id="KW-1185">Reference proteome</keyword>
<proteinExistence type="predicted"/>
<name>A0ABV0MWB5_9TELE</name>
<dbReference type="EMBL" id="JAHRIO010014642">
    <property type="protein sequence ID" value="MEQ2163431.1"/>
    <property type="molecule type" value="Genomic_DNA"/>
</dbReference>
<evidence type="ECO:0000256" key="1">
    <source>
        <dbReference type="SAM" id="Phobius"/>
    </source>
</evidence>